<name>A0ABY6HZK9_9ARCH</name>
<evidence type="ECO:0000313" key="3">
    <source>
        <dbReference type="Proteomes" id="UP001208689"/>
    </source>
</evidence>
<evidence type="ECO:0008006" key="4">
    <source>
        <dbReference type="Google" id="ProtNLM"/>
    </source>
</evidence>
<dbReference type="Proteomes" id="UP001208689">
    <property type="component" value="Chromosome"/>
</dbReference>
<feature type="coiled-coil region" evidence="1">
    <location>
        <begin position="1"/>
        <end position="38"/>
    </location>
</feature>
<evidence type="ECO:0000256" key="1">
    <source>
        <dbReference type="SAM" id="Coils"/>
    </source>
</evidence>
<organism evidence="2 3">
    <name type="scientific">Candidatus Lokiarchaeum ossiferum</name>
    <dbReference type="NCBI Taxonomy" id="2951803"/>
    <lineage>
        <taxon>Archaea</taxon>
        <taxon>Promethearchaeati</taxon>
        <taxon>Promethearchaeota</taxon>
        <taxon>Promethearchaeia</taxon>
        <taxon>Promethearchaeales</taxon>
        <taxon>Promethearchaeaceae</taxon>
        <taxon>Candidatus Lokiarchaeum</taxon>
    </lineage>
</organism>
<keyword evidence="1" id="KW-0175">Coiled coil</keyword>
<gene>
    <name evidence="2" type="ORF">NEF87_005041</name>
</gene>
<protein>
    <recommendedName>
        <fullName evidence="4">Small GTP-binding domain protein</fullName>
    </recommendedName>
</protein>
<dbReference type="InterPro" id="IPR027417">
    <property type="entry name" value="P-loop_NTPase"/>
</dbReference>
<keyword evidence="3" id="KW-1185">Reference proteome</keyword>
<dbReference type="SUPFAM" id="SSF52540">
    <property type="entry name" value="P-loop containing nucleoside triphosphate hydrolases"/>
    <property type="match status" value="1"/>
</dbReference>
<dbReference type="EMBL" id="CP104013">
    <property type="protein sequence ID" value="UYP48756.1"/>
    <property type="molecule type" value="Genomic_DNA"/>
</dbReference>
<accession>A0ABY6HZK9</accession>
<reference evidence="2" key="1">
    <citation type="submission" date="2022-09" db="EMBL/GenBank/DDBJ databases">
        <title>Actin cytoskeleton and complex cell architecture in an #Asgard archaeon.</title>
        <authorList>
            <person name="Ponce Toledo R.I."/>
            <person name="Schleper C."/>
            <person name="Rodrigues Oliveira T."/>
            <person name="Wollweber F."/>
            <person name="Xu J."/>
            <person name="Rittmann S."/>
            <person name="Klingl A."/>
            <person name="Pilhofer M."/>
        </authorList>
    </citation>
    <scope>NUCLEOTIDE SEQUENCE</scope>
    <source>
        <strain evidence="2">B-35</strain>
    </source>
</reference>
<sequence>MENINAEVFTLRNQRKQIKDLTEKLKAVLGQFDKLENELLKAQYKHGLMIAFDEIGYTEESYKKRINELFAIKQNYHHLWSETQELTRSMEKHYSSEEGLMKDLMEKIQSLTPDNINDIKGIQQQKKVKKEHYFKDMTNVKKEIDDLKKVIEDLEGMKLYVSGKSPRAYYNKETKDYNAIIDKIDHEKEKLEQFKKVKNSNMTKTTEAIIRSYEQDKDKIVKKTVSAIDETLASLQDKITNREKIADKYFKIKSLRFLVQGAPRAGKFSLIHSLDPYSALQRKGNFMVVNSPDYVFSAFKGLLVWVQDEDKSKKTGQIYTLPTFEEKFEEFKERVKVKIELTCATGYVDSEIFPKIIDGMKCEGLIYIYDSTDNLAFEDSKDLFKSTSDYLHLENEQNILILANKSDLNQNSNSELIKNAKKISIKSNPLEVNEIFTDYINNIIFNSTEIKELIELNVD</sequence>
<proteinExistence type="predicted"/>
<dbReference type="Gene3D" id="3.40.50.300">
    <property type="entry name" value="P-loop containing nucleotide triphosphate hydrolases"/>
    <property type="match status" value="1"/>
</dbReference>
<evidence type="ECO:0000313" key="2">
    <source>
        <dbReference type="EMBL" id="UYP48756.1"/>
    </source>
</evidence>